<evidence type="ECO:0000313" key="5">
    <source>
        <dbReference type="Proteomes" id="UP000297549"/>
    </source>
</evidence>
<dbReference type="Pfam" id="PF13628">
    <property type="entry name" value="DUF4142"/>
    <property type="match status" value="1"/>
</dbReference>
<dbReference type="InterPro" id="IPR012347">
    <property type="entry name" value="Ferritin-like"/>
</dbReference>
<feature type="region of interest" description="Disordered" evidence="1">
    <location>
        <begin position="27"/>
        <end position="53"/>
    </location>
</feature>
<dbReference type="InterPro" id="IPR025419">
    <property type="entry name" value="DUF4142"/>
</dbReference>
<evidence type="ECO:0000256" key="1">
    <source>
        <dbReference type="SAM" id="MobiDB-lite"/>
    </source>
</evidence>
<dbReference type="Proteomes" id="UP000297549">
    <property type="component" value="Unassembled WGS sequence"/>
</dbReference>
<dbReference type="PANTHER" id="PTHR38593:SF1">
    <property type="entry name" value="BLR2558 PROTEIN"/>
    <property type="match status" value="1"/>
</dbReference>
<feature type="chain" id="PRO_5021366420" evidence="2">
    <location>
        <begin position="20"/>
        <end position="197"/>
    </location>
</feature>
<keyword evidence="5" id="KW-1185">Reference proteome</keyword>
<gene>
    <name evidence="4" type="ORF">E5K00_21500</name>
</gene>
<protein>
    <submittedName>
        <fullName evidence="4">DUF4142 domain-containing protein</fullName>
    </submittedName>
</protein>
<dbReference type="PROSITE" id="PS51257">
    <property type="entry name" value="PROKAR_LIPOPROTEIN"/>
    <property type="match status" value="1"/>
</dbReference>
<feature type="domain" description="DUF4142" evidence="3">
    <location>
        <begin position="54"/>
        <end position="188"/>
    </location>
</feature>
<evidence type="ECO:0000256" key="2">
    <source>
        <dbReference type="SAM" id="SignalP"/>
    </source>
</evidence>
<accession>A0A4Z0PUK5</accession>
<keyword evidence="2" id="KW-0732">Signal</keyword>
<proteinExistence type="predicted"/>
<feature type="compositionally biased region" description="Basic and acidic residues" evidence="1">
    <location>
        <begin position="39"/>
        <end position="53"/>
    </location>
</feature>
<dbReference type="AlphaFoldDB" id="A0A4Z0PUK5"/>
<evidence type="ECO:0000259" key="3">
    <source>
        <dbReference type="Pfam" id="PF13628"/>
    </source>
</evidence>
<dbReference type="OrthoDB" id="770843at2"/>
<evidence type="ECO:0000313" key="4">
    <source>
        <dbReference type="EMBL" id="TGE20573.1"/>
    </source>
</evidence>
<name>A0A4Z0PUK5_9BACT</name>
<dbReference type="Gene3D" id="1.20.1260.10">
    <property type="match status" value="1"/>
</dbReference>
<dbReference type="RefSeq" id="WP_135465373.1">
    <property type="nucleotide sequence ID" value="NZ_SRLC01000003.1"/>
</dbReference>
<dbReference type="PANTHER" id="PTHR38593">
    <property type="entry name" value="BLR2558 PROTEIN"/>
    <property type="match status" value="1"/>
</dbReference>
<feature type="signal peptide" evidence="2">
    <location>
        <begin position="1"/>
        <end position="19"/>
    </location>
</feature>
<comment type="caution">
    <text evidence="4">The sequence shown here is derived from an EMBL/GenBank/DDBJ whole genome shotgun (WGS) entry which is preliminary data.</text>
</comment>
<dbReference type="EMBL" id="SRLC01000003">
    <property type="protein sequence ID" value="TGE20573.1"/>
    <property type="molecule type" value="Genomic_DNA"/>
</dbReference>
<sequence>MLSSSYRTVALWGSLLALAAACSPEQSQKDPVAEAQFQNEKRIGDENVTKKQERDAEFMVEAASDGLLEVELGRLAQQKATQPAVKNFGQHMATQHAEANAALKTLAEQKGLVLPASLGRDQQETYRKLSGLTGSQFDKAYMDLMVDDHKKDVDEFEDMSEDAYDGDIRGFAAKYAPVLKQHLEMAEQVNDQVEKLP</sequence>
<organism evidence="4 5">
    <name type="scientific">Hymenobacter aquaticus</name>
    <dbReference type="NCBI Taxonomy" id="1867101"/>
    <lineage>
        <taxon>Bacteria</taxon>
        <taxon>Pseudomonadati</taxon>
        <taxon>Bacteroidota</taxon>
        <taxon>Cytophagia</taxon>
        <taxon>Cytophagales</taxon>
        <taxon>Hymenobacteraceae</taxon>
        <taxon>Hymenobacter</taxon>
    </lineage>
</organism>
<reference evidence="4 5" key="1">
    <citation type="submission" date="2019-04" db="EMBL/GenBank/DDBJ databases">
        <authorList>
            <person name="Feng G."/>
            <person name="Zhang J."/>
            <person name="Zhu H."/>
        </authorList>
    </citation>
    <scope>NUCLEOTIDE SEQUENCE [LARGE SCALE GENOMIC DNA]</scope>
    <source>
        <strain evidence="4 5">JCM 31653</strain>
    </source>
</reference>